<evidence type="ECO:0000313" key="2">
    <source>
        <dbReference type="EMBL" id="SFL33144.1"/>
    </source>
</evidence>
<dbReference type="OrthoDB" id="1681000at2"/>
<dbReference type="AlphaFoldDB" id="A0A1I4GT13"/>
<accession>A0A1I4GT13</accession>
<dbReference type="EMBL" id="FOTS01000001">
    <property type="protein sequence ID" value="SFL33144.1"/>
    <property type="molecule type" value="Genomic_DNA"/>
</dbReference>
<keyword evidence="3" id="KW-1185">Reference proteome</keyword>
<evidence type="ECO:0000256" key="1">
    <source>
        <dbReference type="SAM" id="SignalP"/>
    </source>
</evidence>
<dbReference type="Proteomes" id="UP000199520">
    <property type="component" value="Unassembled WGS sequence"/>
</dbReference>
<reference evidence="3" key="1">
    <citation type="submission" date="2016-10" db="EMBL/GenBank/DDBJ databases">
        <authorList>
            <person name="Varghese N."/>
            <person name="Submissions S."/>
        </authorList>
    </citation>
    <scope>NUCLEOTIDE SEQUENCE [LARGE SCALE GENOMIC DNA]</scope>
    <source>
        <strain evidence="3">DSM 13327</strain>
    </source>
</reference>
<name>A0A1I4GT13_9FIRM</name>
<dbReference type="RefSeq" id="WP_090932033.1">
    <property type="nucleotide sequence ID" value="NZ_FOTS01000001.1"/>
</dbReference>
<sequence length="170" mass="18490">MLKKSILFCLIIFLLNISLCLASPEDNAMIAVALYVDTSGYYVPGTDFLTKALNEVIRFKINALFLGSEVQSGNAVLRDLTRSGITNTLSATPDLLSTYASAAHVNYVMLFTIHPLDVSLDLKAFSAATNAYIVDKTITKPDGTEALSAVDTFSSMLNEQITQIFQTIHS</sequence>
<protein>
    <submittedName>
        <fullName evidence="2">Uncharacterized protein</fullName>
    </submittedName>
</protein>
<feature type="chain" id="PRO_5011561226" evidence="1">
    <location>
        <begin position="23"/>
        <end position="170"/>
    </location>
</feature>
<evidence type="ECO:0000313" key="3">
    <source>
        <dbReference type="Proteomes" id="UP000199520"/>
    </source>
</evidence>
<keyword evidence="1" id="KW-0732">Signal</keyword>
<feature type="signal peptide" evidence="1">
    <location>
        <begin position="1"/>
        <end position="22"/>
    </location>
</feature>
<organism evidence="2 3">
    <name type="scientific">Pelosinus propionicus DSM 13327</name>
    <dbReference type="NCBI Taxonomy" id="1123291"/>
    <lineage>
        <taxon>Bacteria</taxon>
        <taxon>Bacillati</taxon>
        <taxon>Bacillota</taxon>
        <taxon>Negativicutes</taxon>
        <taxon>Selenomonadales</taxon>
        <taxon>Sporomusaceae</taxon>
        <taxon>Pelosinus</taxon>
    </lineage>
</organism>
<gene>
    <name evidence="2" type="ORF">SAMN04490355_1001193</name>
</gene>
<proteinExistence type="predicted"/>